<dbReference type="EMBL" id="GL876976">
    <property type="protein sequence ID" value="KLU91126.1"/>
    <property type="molecule type" value="Genomic_DNA"/>
</dbReference>
<dbReference type="Proteomes" id="UP000011715">
    <property type="component" value="Unassembled WGS sequence"/>
</dbReference>
<accession>A0A0C4EAH8</accession>
<gene>
    <name evidence="1" type="ORF">MAPG_09649</name>
</gene>
<keyword evidence="3" id="KW-1185">Reference proteome</keyword>
<dbReference type="EnsemblFungi" id="MAPG_09649T0">
    <property type="protein sequence ID" value="MAPG_09649T0"/>
    <property type="gene ID" value="MAPG_09649"/>
</dbReference>
<sequence length="124" mass="12924">MSPLDDSGGKKYSAANLELQLETGVCDDRPGLRVNANSELTCSQGFGHFAGDWATIYAGPLQASSKLGTGSQGCGRLAVVRLDPFCSPRHHSACQSGPAGAPQHVLAAAFGRGYLRGAAHSYYI</sequence>
<dbReference type="EMBL" id="ADBL01002468">
    <property type="status" value="NOT_ANNOTATED_CDS"/>
    <property type="molecule type" value="Genomic_DNA"/>
</dbReference>
<dbReference type="AlphaFoldDB" id="A0A0C4EAH8"/>
<reference evidence="2" key="4">
    <citation type="journal article" date="2015" name="G3 (Bethesda)">
        <title>Genome sequences of three phytopathogenic species of the Magnaporthaceae family of fungi.</title>
        <authorList>
            <person name="Okagaki L.H."/>
            <person name="Nunes C.C."/>
            <person name="Sailsbery J."/>
            <person name="Clay B."/>
            <person name="Brown D."/>
            <person name="John T."/>
            <person name="Oh Y."/>
            <person name="Young N."/>
            <person name="Fitzgerald M."/>
            <person name="Haas B.J."/>
            <person name="Zeng Q."/>
            <person name="Young S."/>
            <person name="Adiconis X."/>
            <person name="Fan L."/>
            <person name="Levin J.Z."/>
            <person name="Mitchell T.K."/>
            <person name="Okubara P.A."/>
            <person name="Farman M.L."/>
            <person name="Kohn L.M."/>
            <person name="Birren B."/>
            <person name="Ma L.-J."/>
            <person name="Dean R.A."/>
        </authorList>
    </citation>
    <scope>NUCLEOTIDE SEQUENCE</scope>
    <source>
        <strain evidence="2">ATCC 64411 / 73-15</strain>
    </source>
</reference>
<reference evidence="3" key="2">
    <citation type="submission" date="2010-05" db="EMBL/GenBank/DDBJ databases">
        <title>The genome sequence of Magnaporthe poae strain ATCC 64411.</title>
        <authorList>
            <person name="Ma L.-J."/>
            <person name="Dead R."/>
            <person name="Young S."/>
            <person name="Zeng Q."/>
            <person name="Koehrsen M."/>
            <person name="Alvarado L."/>
            <person name="Berlin A."/>
            <person name="Chapman S.B."/>
            <person name="Chen Z."/>
            <person name="Freedman E."/>
            <person name="Gellesch M."/>
            <person name="Goldberg J."/>
            <person name="Griggs A."/>
            <person name="Gujja S."/>
            <person name="Heilman E.R."/>
            <person name="Heiman D."/>
            <person name="Hepburn T."/>
            <person name="Howarth C."/>
            <person name="Jen D."/>
            <person name="Larson L."/>
            <person name="Mehta T."/>
            <person name="Neiman D."/>
            <person name="Pearson M."/>
            <person name="Roberts A."/>
            <person name="Saif S."/>
            <person name="Shea T."/>
            <person name="Shenoy N."/>
            <person name="Sisk P."/>
            <person name="Stolte C."/>
            <person name="Sykes S."/>
            <person name="Walk T."/>
            <person name="White J."/>
            <person name="Yandava C."/>
            <person name="Haas B."/>
            <person name="Nusbaum C."/>
            <person name="Birren B."/>
        </authorList>
    </citation>
    <scope>NUCLEOTIDE SEQUENCE [LARGE SCALE GENOMIC DNA]</scope>
    <source>
        <strain evidence="3">ATCC 64411 / 73-15</strain>
    </source>
</reference>
<dbReference type="VEuPathDB" id="FungiDB:MAPG_09649"/>
<evidence type="ECO:0000313" key="3">
    <source>
        <dbReference type="Proteomes" id="UP000011715"/>
    </source>
</evidence>
<reference evidence="1" key="1">
    <citation type="submission" date="2010-05" db="EMBL/GenBank/DDBJ databases">
        <title>The Genome Sequence of Magnaporthe poae strain ATCC 64411.</title>
        <authorList>
            <consortium name="The Broad Institute Genome Sequencing Platform"/>
            <consortium name="Broad Institute Genome Sequencing Center for Infectious Disease"/>
            <person name="Ma L.-J."/>
            <person name="Dead R."/>
            <person name="Young S."/>
            <person name="Zeng Q."/>
            <person name="Koehrsen M."/>
            <person name="Alvarado L."/>
            <person name="Berlin A."/>
            <person name="Chapman S.B."/>
            <person name="Chen Z."/>
            <person name="Freedman E."/>
            <person name="Gellesch M."/>
            <person name="Goldberg J."/>
            <person name="Griggs A."/>
            <person name="Gujja S."/>
            <person name="Heilman E.R."/>
            <person name="Heiman D."/>
            <person name="Hepburn T."/>
            <person name="Howarth C."/>
            <person name="Jen D."/>
            <person name="Larson L."/>
            <person name="Mehta T."/>
            <person name="Neiman D."/>
            <person name="Pearson M."/>
            <person name="Roberts A."/>
            <person name="Saif S."/>
            <person name="Shea T."/>
            <person name="Shenoy N."/>
            <person name="Sisk P."/>
            <person name="Stolte C."/>
            <person name="Sykes S."/>
            <person name="Walk T."/>
            <person name="White J."/>
            <person name="Yandava C."/>
            <person name="Haas B."/>
            <person name="Nusbaum C."/>
            <person name="Birren B."/>
        </authorList>
    </citation>
    <scope>NUCLEOTIDE SEQUENCE</scope>
    <source>
        <strain evidence="1">ATCC 64411</strain>
    </source>
</reference>
<organism evidence="2 3">
    <name type="scientific">Magnaporthiopsis poae (strain ATCC 64411 / 73-15)</name>
    <name type="common">Kentucky bluegrass fungus</name>
    <name type="synonym">Magnaporthe poae</name>
    <dbReference type="NCBI Taxonomy" id="644358"/>
    <lineage>
        <taxon>Eukaryota</taxon>
        <taxon>Fungi</taxon>
        <taxon>Dikarya</taxon>
        <taxon>Ascomycota</taxon>
        <taxon>Pezizomycotina</taxon>
        <taxon>Sordariomycetes</taxon>
        <taxon>Sordariomycetidae</taxon>
        <taxon>Magnaporthales</taxon>
        <taxon>Magnaporthaceae</taxon>
        <taxon>Magnaporthiopsis</taxon>
    </lineage>
</organism>
<reference evidence="1" key="3">
    <citation type="submission" date="2011-03" db="EMBL/GenBank/DDBJ databases">
        <title>Annotation of Magnaporthe poae ATCC 64411.</title>
        <authorList>
            <person name="Ma L.-J."/>
            <person name="Dead R."/>
            <person name="Young S.K."/>
            <person name="Zeng Q."/>
            <person name="Gargeya S."/>
            <person name="Fitzgerald M."/>
            <person name="Haas B."/>
            <person name="Abouelleil A."/>
            <person name="Alvarado L."/>
            <person name="Arachchi H.M."/>
            <person name="Berlin A."/>
            <person name="Brown A."/>
            <person name="Chapman S.B."/>
            <person name="Chen Z."/>
            <person name="Dunbar C."/>
            <person name="Freedman E."/>
            <person name="Gearin G."/>
            <person name="Gellesch M."/>
            <person name="Goldberg J."/>
            <person name="Griggs A."/>
            <person name="Gujja S."/>
            <person name="Heiman D."/>
            <person name="Howarth C."/>
            <person name="Larson L."/>
            <person name="Lui A."/>
            <person name="MacDonald P.J.P."/>
            <person name="Mehta T."/>
            <person name="Montmayeur A."/>
            <person name="Murphy C."/>
            <person name="Neiman D."/>
            <person name="Pearson M."/>
            <person name="Priest M."/>
            <person name="Roberts A."/>
            <person name="Saif S."/>
            <person name="Shea T."/>
            <person name="Shenoy N."/>
            <person name="Sisk P."/>
            <person name="Stolte C."/>
            <person name="Sykes S."/>
            <person name="Yandava C."/>
            <person name="Wortman J."/>
            <person name="Nusbaum C."/>
            <person name="Birren B."/>
        </authorList>
    </citation>
    <scope>NUCLEOTIDE SEQUENCE</scope>
    <source>
        <strain evidence="1">ATCC 64411</strain>
    </source>
</reference>
<reference evidence="2" key="5">
    <citation type="submission" date="2015-06" db="UniProtKB">
        <authorList>
            <consortium name="EnsemblFungi"/>
        </authorList>
    </citation>
    <scope>IDENTIFICATION</scope>
    <source>
        <strain evidence="2">ATCC 64411</strain>
    </source>
</reference>
<evidence type="ECO:0000313" key="2">
    <source>
        <dbReference type="EnsemblFungi" id="MAPG_09649T0"/>
    </source>
</evidence>
<name>A0A0C4EAH8_MAGP6</name>
<evidence type="ECO:0000313" key="1">
    <source>
        <dbReference type="EMBL" id="KLU91126.1"/>
    </source>
</evidence>
<proteinExistence type="predicted"/>
<protein>
    <submittedName>
        <fullName evidence="1 2">Uncharacterized protein</fullName>
    </submittedName>
</protein>